<sequence length="345" mass="38577">MKKWRKIIILGGLVLCILSACVKKEPSETSEGLPKAINIGMIRVPNDKQVAISMKQFDEYFQNRGIETKFLFFDSGVSANQAFASGSIDFAEMGYTNAVVALSKELPVELIWLHDVLGENEALVVQEDSEIQRVKDLKGKKIATPFSSTSHFSLLKALEEEGIQEDVTLLDMETADIVAAWERKDIDAAYTWEPTLSRIKETGRVITTSADLAAKGHMTTNVDLVRKGFSEKYPDLVVDYLACLTKGQEYYTKDPNAAATMVCQDLNITKEEALTQMEASKWLTPEEEISADYLGTNQAPGQFHQVFIDTIDFLIEQKSITERPTDTAVHQFINSSYAEQLVVRK</sequence>
<comment type="caution">
    <text evidence="5">The sequence shown here is derived from an EMBL/GenBank/DDBJ whole genome shotgun (WGS) entry which is preliminary data.</text>
</comment>
<dbReference type="Proteomes" id="UP000622610">
    <property type="component" value="Unassembled WGS sequence"/>
</dbReference>
<evidence type="ECO:0000313" key="6">
    <source>
        <dbReference type="Proteomes" id="UP000622610"/>
    </source>
</evidence>
<organism evidence="5 6">
    <name type="scientific">Enterococcus alcedinis</name>
    <dbReference type="NCBI Taxonomy" id="1274384"/>
    <lineage>
        <taxon>Bacteria</taxon>
        <taxon>Bacillati</taxon>
        <taxon>Bacillota</taxon>
        <taxon>Bacilli</taxon>
        <taxon>Lactobacillales</taxon>
        <taxon>Enterococcaceae</taxon>
        <taxon>Enterococcus</taxon>
    </lineage>
</organism>
<dbReference type="RefSeq" id="WP_188366704.1">
    <property type="nucleotide sequence ID" value="NZ_BMDT01000001.1"/>
</dbReference>
<keyword evidence="6" id="KW-1185">Reference proteome</keyword>
<reference evidence="5" key="1">
    <citation type="journal article" date="2014" name="Int. J. Syst. Evol. Microbiol.">
        <title>Complete genome sequence of Corynebacterium casei LMG S-19264T (=DSM 44701T), isolated from a smear-ripened cheese.</title>
        <authorList>
            <consortium name="US DOE Joint Genome Institute (JGI-PGF)"/>
            <person name="Walter F."/>
            <person name="Albersmeier A."/>
            <person name="Kalinowski J."/>
            <person name="Ruckert C."/>
        </authorList>
    </citation>
    <scope>NUCLEOTIDE SEQUENCE</scope>
    <source>
        <strain evidence="5">CCM 8433</strain>
    </source>
</reference>
<dbReference type="GO" id="GO:0042597">
    <property type="term" value="C:periplasmic space"/>
    <property type="evidence" value="ECO:0007669"/>
    <property type="project" value="UniProtKB-SubCell"/>
</dbReference>
<evidence type="ECO:0000313" key="5">
    <source>
        <dbReference type="EMBL" id="GGI64880.1"/>
    </source>
</evidence>
<name>A0A917N3N4_9ENTE</name>
<dbReference type="PANTHER" id="PTHR30024:SF47">
    <property type="entry name" value="TAURINE-BINDING PERIPLASMIC PROTEIN"/>
    <property type="match status" value="1"/>
</dbReference>
<dbReference type="SUPFAM" id="SSF53850">
    <property type="entry name" value="Periplasmic binding protein-like II"/>
    <property type="match status" value="1"/>
</dbReference>
<reference evidence="5" key="2">
    <citation type="submission" date="2020-09" db="EMBL/GenBank/DDBJ databases">
        <authorList>
            <person name="Sun Q."/>
            <person name="Sedlacek I."/>
        </authorList>
    </citation>
    <scope>NUCLEOTIDE SEQUENCE</scope>
    <source>
        <strain evidence="5">CCM 8433</strain>
    </source>
</reference>
<evidence type="ECO:0000256" key="2">
    <source>
        <dbReference type="ARBA" id="ARBA00010742"/>
    </source>
</evidence>
<feature type="domain" description="SsuA/THI5-like" evidence="4">
    <location>
        <begin position="59"/>
        <end position="258"/>
    </location>
</feature>
<evidence type="ECO:0000256" key="3">
    <source>
        <dbReference type="ARBA" id="ARBA00022729"/>
    </source>
</evidence>
<dbReference type="Pfam" id="PF09084">
    <property type="entry name" value="NMT1"/>
    <property type="match status" value="1"/>
</dbReference>
<proteinExistence type="inferred from homology"/>
<dbReference type="Gene3D" id="3.40.190.10">
    <property type="entry name" value="Periplasmic binding protein-like II"/>
    <property type="match status" value="2"/>
</dbReference>
<dbReference type="AlphaFoldDB" id="A0A917N3N4"/>
<dbReference type="InterPro" id="IPR010068">
    <property type="entry name" value="Peri-bd_TauA"/>
</dbReference>
<accession>A0A917N3N4</accession>
<dbReference type="EMBL" id="BMDT01000001">
    <property type="protein sequence ID" value="GGI64880.1"/>
    <property type="molecule type" value="Genomic_DNA"/>
</dbReference>
<dbReference type="CDD" id="cd13560">
    <property type="entry name" value="PBP2_taurine"/>
    <property type="match status" value="1"/>
</dbReference>
<keyword evidence="3" id="KW-0732">Signal</keyword>
<dbReference type="PROSITE" id="PS51257">
    <property type="entry name" value="PROKAR_LIPOPROTEIN"/>
    <property type="match status" value="1"/>
</dbReference>
<gene>
    <name evidence="5" type="ORF">GCM10011482_05340</name>
</gene>
<dbReference type="InterPro" id="IPR015168">
    <property type="entry name" value="SsuA/THI5"/>
</dbReference>
<comment type="similarity">
    <text evidence="2">Belongs to the bacterial solute-binding protein SsuA/TauA family.</text>
</comment>
<evidence type="ECO:0000259" key="4">
    <source>
        <dbReference type="Pfam" id="PF09084"/>
    </source>
</evidence>
<dbReference type="PANTHER" id="PTHR30024">
    <property type="entry name" value="ALIPHATIC SULFONATES-BINDING PROTEIN-RELATED"/>
    <property type="match status" value="1"/>
</dbReference>
<comment type="subcellular location">
    <subcellularLocation>
        <location evidence="1">Periplasm</location>
    </subcellularLocation>
</comment>
<dbReference type="GO" id="GO:0042918">
    <property type="term" value="P:alkanesulfonate transmembrane transport"/>
    <property type="evidence" value="ECO:0007669"/>
    <property type="project" value="TreeGrafter"/>
</dbReference>
<evidence type="ECO:0000256" key="1">
    <source>
        <dbReference type="ARBA" id="ARBA00004418"/>
    </source>
</evidence>
<protein>
    <submittedName>
        <fullName evidence="5">Glycine/betaine ABC transporter substrate-binding protein</fullName>
    </submittedName>
</protein>